<dbReference type="InterPro" id="IPR027417">
    <property type="entry name" value="P-loop_NTPase"/>
</dbReference>
<dbReference type="Pfam" id="PF04851">
    <property type="entry name" value="ResIII"/>
    <property type="match status" value="1"/>
</dbReference>
<evidence type="ECO:0000313" key="3">
    <source>
        <dbReference type="EMBL" id="UUI65201.1"/>
    </source>
</evidence>
<dbReference type="InterPro" id="IPR006935">
    <property type="entry name" value="Helicase/UvrB_N"/>
</dbReference>
<dbReference type="InterPro" id="IPR050742">
    <property type="entry name" value="Helicase_Restrict-Modif_Enz"/>
</dbReference>
<dbReference type="SMART" id="SM00487">
    <property type="entry name" value="DEXDc"/>
    <property type="match status" value="1"/>
</dbReference>
<keyword evidence="3" id="KW-0547">Nucleotide-binding</keyword>
<protein>
    <submittedName>
        <fullName evidence="3">DEAD/DEAH box helicase family protein</fullName>
    </submittedName>
</protein>
<name>A0ABY5K708_9CELL</name>
<keyword evidence="3" id="KW-0378">Hydrolase</keyword>
<sequence length="1092" mass="119292">MGPVLGRLVSIRDNPRIEPGQPDPACDELGGVVSYSTANVWATHVTIGAHEVRQILVPEHDDIELRGIGVDEVASSARGTWAVARGAARPRGDALTAVLPVLAPTTGRVSWAGLRENTGPDAVTRSYADAITFALPGEGAGLRRPQMAALHSIIGYQSSGVDGPAVVVMPTGTGKTETMVAWMVAARPSKVLVVVPSDVLRDQVAQKFESLGILQSVGVVRPSALRPCVVRVAHRIETTDEAAALVEHTNVIVTTPHALHAATPEVRVALTSLCTHLIVDEAHHAAAETWTEIVREFTGRPVLLFTATPFRTDGRALPGKTIFRFPLREAQRDGYFSKIDFKAVVGLGDADEELAKAAVARLRSDLDAGLEHVMLARAANKARAAEIVALYEKLAGDLQPRILVDHLPQKTAKANLAALRDGSSRIIVCVDMLGEGFDLPTLKVVAFHDPRRSLSPMIQLVGRVARTASDRRVGTASVFVMQEPRMVQSPMRQLLREDADWNTVLSDITDRETARAEEVSEFDASFDMAPPDVPVRLLQPKMSAIAFLTSETDWDPLAAAAVYGERIMDDVISVSRVERLAWFVVENTDDLRWGHLPTLRELSYDLIVLFFDRRHGLLFVHGSDTRKDYKQLADAVLGGNATLFTGPNTFRVFGGLDRLIPTNVGLLDAVDRDTRFSMYVGSHVETALTEAQSGHKSNTHIAGKAFDGGDSVTIAAAMSGRFWSMSTATGLIAWRDWCLRQAERLTDSTVNLKHVFRDMIIPVALTDRPDEHLLAMEWPWELYLGAPGGPRLHHAGSSYSSLDADFRIEDHGTTGPFRFSVVTPTWQVAYTGTVGPTGMHYQAVSNDIEVDVGRSGAVVPLSDWLNNHKPTMFLSNDVLITGDDRLLRARGDLDPFDRNRLEPLPWSGVNIRVESQGEHRRPDSIQAHVASVLRAEQSFDVLIDDDRSGEAADLVGLRVQDDQLIVTLVHCKFSTGDLPGGRVADLYEVCGQAMRGARWRSNSLNPLFVHLDRRVRAYYRRTGGDAFEIGDLETLLRLASRAPQLYPRFVTIIAQPGLSAAGCTTEQLRLLAGAETYVRAVTKGGLRVLTSP</sequence>
<dbReference type="SMART" id="SM00490">
    <property type="entry name" value="HELICc"/>
    <property type="match status" value="1"/>
</dbReference>
<dbReference type="CDD" id="cd17926">
    <property type="entry name" value="DEXHc_RE"/>
    <property type="match status" value="1"/>
</dbReference>
<dbReference type="EMBL" id="CP101989">
    <property type="protein sequence ID" value="UUI65201.1"/>
    <property type="molecule type" value="Genomic_DNA"/>
</dbReference>
<dbReference type="GO" id="GO:0004386">
    <property type="term" value="F:helicase activity"/>
    <property type="evidence" value="ECO:0007669"/>
    <property type="project" value="UniProtKB-KW"/>
</dbReference>
<proteinExistence type="predicted"/>
<gene>
    <name evidence="3" type="ORF">NP075_00180</name>
</gene>
<reference evidence="3 4" key="1">
    <citation type="submission" date="2022-07" db="EMBL/GenBank/DDBJ databases">
        <title>Novel species in genus cellulomonas.</title>
        <authorList>
            <person name="Ye L."/>
        </authorList>
    </citation>
    <scope>NUCLEOTIDE SEQUENCE [LARGE SCALE GENOMIC DNA]</scope>
    <source>
        <strain evidence="4">zg-Y908</strain>
    </source>
</reference>
<dbReference type="PROSITE" id="PS51192">
    <property type="entry name" value="HELICASE_ATP_BIND_1"/>
    <property type="match status" value="1"/>
</dbReference>
<keyword evidence="3" id="KW-0067">ATP-binding</keyword>
<dbReference type="CDD" id="cd18785">
    <property type="entry name" value="SF2_C"/>
    <property type="match status" value="1"/>
</dbReference>
<dbReference type="Gene3D" id="3.40.50.300">
    <property type="entry name" value="P-loop containing nucleotide triphosphate hydrolases"/>
    <property type="match status" value="2"/>
</dbReference>
<keyword evidence="4" id="KW-1185">Reference proteome</keyword>
<evidence type="ECO:0000259" key="2">
    <source>
        <dbReference type="PROSITE" id="PS51194"/>
    </source>
</evidence>
<keyword evidence="3" id="KW-0347">Helicase</keyword>
<dbReference type="PROSITE" id="PS51194">
    <property type="entry name" value="HELICASE_CTER"/>
    <property type="match status" value="1"/>
</dbReference>
<organism evidence="3 4">
    <name type="scientific">Cellulomonas wangsupingiae</name>
    <dbReference type="NCBI Taxonomy" id="2968085"/>
    <lineage>
        <taxon>Bacteria</taxon>
        <taxon>Bacillati</taxon>
        <taxon>Actinomycetota</taxon>
        <taxon>Actinomycetes</taxon>
        <taxon>Micrococcales</taxon>
        <taxon>Cellulomonadaceae</taxon>
        <taxon>Cellulomonas</taxon>
    </lineage>
</organism>
<dbReference type="Proteomes" id="UP001317322">
    <property type="component" value="Chromosome"/>
</dbReference>
<evidence type="ECO:0000259" key="1">
    <source>
        <dbReference type="PROSITE" id="PS51192"/>
    </source>
</evidence>
<dbReference type="SUPFAM" id="SSF52540">
    <property type="entry name" value="P-loop containing nucleoside triphosphate hydrolases"/>
    <property type="match status" value="1"/>
</dbReference>
<dbReference type="Pfam" id="PF00271">
    <property type="entry name" value="Helicase_C"/>
    <property type="match status" value="1"/>
</dbReference>
<feature type="domain" description="Helicase C-terminal" evidence="2">
    <location>
        <begin position="365"/>
        <end position="512"/>
    </location>
</feature>
<dbReference type="PANTHER" id="PTHR47396">
    <property type="entry name" value="TYPE I RESTRICTION ENZYME ECOKI R PROTEIN"/>
    <property type="match status" value="1"/>
</dbReference>
<dbReference type="PANTHER" id="PTHR47396:SF1">
    <property type="entry name" value="ATP-DEPENDENT HELICASE IRC3-RELATED"/>
    <property type="match status" value="1"/>
</dbReference>
<feature type="domain" description="Helicase ATP-binding" evidence="1">
    <location>
        <begin position="156"/>
        <end position="327"/>
    </location>
</feature>
<evidence type="ECO:0000313" key="4">
    <source>
        <dbReference type="Proteomes" id="UP001317322"/>
    </source>
</evidence>
<dbReference type="RefSeq" id="WP_255629112.1">
    <property type="nucleotide sequence ID" value="NZ_CP101989.1"/>
</dbReference>
<dbReference type="InterPro" id="IPR014001">
    <property type="entry name" value="Helicase_ATP-bd"/>
</dbReference>
<dbReference type="InterPro" id="IPR001650">
    <property type="entry name" value="Helicase_C-like"/>
</dbReference>
<accession>A0ABY5K708</accession>